<protein>
    <recommendedName>
        <fullName evidence="5">Protein FAM169B</fullName>
    </recommendedName>
</protein>
<organism evidence="2">
    <name type="scientific">Lamprotornis superbus</name>
    <dbReference type="NCBI Taxonomy" id="245042"/>
    <lineage>
        <taxon>Eukaryota</taxon>
        <taxon>Metazoa</taxon>
        <taxon>Chordata</taxon>
        <taxon>Craniata</taxon>
        <taxon>Vertebrata</taxon>
        <taxon>Euteleostomi</taxon>
        <taxon>Archelosauria</taxon>
        <taxon>Archosauria</taxon>
        <taxon>Dinosauria</taxon>
        <taxon>Saurischia</taxon>
        <taxon>Theropoda</taxon>
        <taxon>Coelurosauria</taxon>
        <taxon>Aves</taxon>
        <taxon>Neognathae</taxon>
        <taxon>Neoaves</taxon>
        <taxon>Telluraves</taxon>
        <taxon>Australaves</taxon>
        <taxon>Passeriformes</taxon>
        <taxon>Sturnidae</taxon>
        <taxon>Lamprotornis</taxon>
    </lineage>
</organism>
<dbReference type="PANTHER" id="PTHR22442">
    <property type="match status" value="1"/>
</dbReference>
<evidence type="ECO:0000256" key="1">
    <source>
        <dbReference type="SAM" id="MobiDB-lite"/>
    </source>
</evidence>
<proteinExistence type="predicted"/>
<evidence type="ECO:0000313" key="4">
    <source>
        <dbReference type="Proteomes" id="UP000618051"/>
    </source>
</evidence>
<dbReference type="EMBL" id="JADDUC020000013">
    <property type="protein sequence ID" value="KAI1235211.1"/>
    <property type="molecule type" value="Genomic_DNA"/>
</dbReference>
<name>A0A835U2A3_9PASS</name>
<evidence type="ECO:0000313" key="2">
    <source>
        <dbReference type="EMBL" id="KAG0135595.1"/>
    </source>
</evidence>
<dbReference type="PANTHER" id="PTHR22442:SF4">
    <property type="entry name" value="PROTEIN FAM169BP"/>
    <property type="match status" value="1"/>
</dbReference>
<comment type="caution">
    <text evidence="2">The sequence shown here is derived from an EMBL/GenBank/DDBJ whole genome shotgun (WGS) entry which is preliminary data.</text>
</comment>
<evidence type="ECO:0008006" key="5">
    <source>
        <dbReference type="Google" id="ProtNLM"/>
    </source>
</evidence>
<evidence type="ECO:0000313" key="3">
    <source>
        <dbReference type="EMBL" id="KAI1235211.1"/>
    </source>
</evidence>
<gene>
    <name evidence="3" type="ORF">IHE44_0002849</name>
    <name evidence="2" type="ORF">IHE44_005136</name>
</gene>
<dbReference type="EMBL" id="JADDUC010000003">
    <property type="protein sequence ID" value="KAG0135595.1"/>
    <property type="molecule type" value="Genomic_DNA"/>
</dbReference>
<dbReference type="Proteomes" id="UP000618051">
    <property type="component" value="Unassembled WGS sequence"/>
</dbReference>
<dbReference type="OrthoDB" id="8954808at2759"/>
<sequence length="1004" mass="110824">MRVDLLVFVAVGEELLCPAELSPSGPGGLTIPVVSCDIVVTIALQQFQISARLVAILRPVSFKNGGEQSSGKDVFMADVQHVVQSCPAVLDRYHTTVKQIWVSDDNHMPAVVQAHGKGRRRVDVKPCCSSQSSCSRERVRSSTSVTRCPLEDKGWYLSVTPSLSLLLHHPPRGCLDLVQQLWLFKMSAPMSGIPLVQEASRFKFILLVYGPTSVAAAGGPFCDSGNPLCTEPLAGAAGRVLADWLPPCALLLLLGRLYLVDTIAGDPEVLQADTETYYEKLLKKSLSTPDVFSIPGGGEVKLEDSCVCFVPLYRNNPTCKLLLLTDPKDKETVLAVYLSQRWWPVEDVVKTADPARDGLVLVQTFGERIVLFVLNCIIFGMLEGSSANDAFFLPHSATERAKILWRNGEAAAFYSVKMKGSLCDGTTSQCYLLPVLDTVFVQRKYRRGGLGMKMLHDFCQSFLAEDALGISCPISAAMYQVCQKFLQAHPEEQKRLWEVEAPGDWSQRVNIWLKIQMESSLSRRQNILPISPEAAVGSCMDKTPTSKPKQLDMDQMNKGVDCFPGAGQVAGNATEKKDDTAAAGTPNSQGPEEEDLEQGAGDAQQRETPKDQIFSPVAEKALQRGEQQEGPDNPEQIQQPVILKWLPWNKERSRNIIRAPVLAPASPVSVPRDGTITQRNFVVISRGCRPCPGFKGIPGWHGFFFEEDGDVAKLVLCSSFRLIYLWSLSPVRSGMIFSNICEVKLDGRRSEVVFTMMRAFGDVGIHSPTLDLTVQQEGALPAQFSEGKLVLSTLLCAPLTPCRKIKSSGSREKYEQTPLTPVFTMTIACELFTVTVTSFKWAPQGDWAVVECYSTALSLAVNGDLSTVWFVGLWHWYPMGPRSLTTDALSSYFDVCLEVCVSLVELLQIYTNGCAITVDLYVMLRSFLVHAEPSRNWNVPFVKFIGSWGSLLLNRGEEQEVEGGFNGSFDVWEKREEELKMPPRIGMCEKDIATGSVERKEKTI</sequence>
<feature type="region of interest" description="Disordered" evidence="1">
    <location>
        <begin position="538"/>
        <end position="614"/>
    </location>
</feature>
<reference evidence="2" key="1">
    <citation type="submission" date="2020-10" db="EMBL/GenBank/DDBJ databases">
        <title>Feather gene expression reveals the developmental basis of iridescence in African starlings.</title>
        <authorList>
            <person name="Rubenstein D.R."/>
        </authorList>
    </citation>
    <scope>NUCLEOTIDE SEQUENCE</scope>
    <source>
        <strain evidence="2">SS15</strain>
        <tissue evidence="2">Liver</tissue>
    </source>
</reference>
<dbReference type="InterPro" id="IPR029625">
    <property type="entry name" value="FAM169"/>
</dbReference>
<dbReference type="AlphaFoldDB" id="A0A835U2A3"/>
<keyword evidence="4" id="KW-1185">Reference proteome</keyword>
<reference evidence="3 4" key="2">
    <citation type="journal article" date="2021" name="J. Hered.">
        <title>Feather Gene Expression Elucidates the Developmental Basis of Plumage Iridescence in African Starlings.</title>
        <authorList>
            <person name="Rubenstein D.R."/>
            <person name="Corvelo A."/>
            <person name="MacManes M.D."/>
            <person name="Maia R."/>
            <person name="Narzisi G."/>
            <person name="Rousaki A."/>
            <person name="Vandenabeele P."/>
            <person name="Shawkey M.D."/>
            <person name="Solomon J."/>
        </authorList>
    </citation>
    <scope>NUCLEOTIDE SEQUENCE [LARGE SCALE GENOMIC DNA]</scope>
    <source>
        <strain evidence="3">SS15</strain>
    </source>
</reference>
<reference evidence="3" key="3">
    <citation type="submission" date="2022-01" db="EMBL/GenBank/DDBJ databases">
        <authorList>
            <person name="Rubenstein D.R."/>
        </authorList>
    </citation>
    <scope>NUCLEOTIDE SEQUENCE</scope>
    <source>
        <strain evidence="3">SS15</strain>
        <tissue evidence="3">Liver</tissue>
    </source>
</reference>
<accession>A0A835U2A3</accession>